<evidence type="ECO:0000313" key="2">
    <source>
        <dbReference type="EMBL" id="CAA9411684.1"/>
    </source>
</evidence>
<evidence type="ECO:0000256" key="1">
    <source>
        <dbReference type="SAM" id="MobiDB-lite"/>
    </source>
</evidence>
<name>A0A6J4PBZ2_9ACTN</name>
<dbReference type="AlphaFoldDB" id="A0A6J4PBZ2"/>
<accession>A0A6J4PBZ2</accession>
<sequence>GQEPRVLHGPVPGHEVQPRPDDEHPARQGPDRQGRQRHGDLARRGPAGLQGLRQGRGQEVRPQPARHDPGL</sequence>
<organism evidence="2">
    <name type="scientific">uncultured Rubrobacteraceae bacterium</name>
    <dbReference type="NCBI Taxonomy" id="349277"/>
    <lineage>
        <taxon>Bacteria</taxon>
        <taxon>Bacillati</taxon>
        <taxon>Actinomycetota</taxon>
        <taxon>Rubrobacteria</taxon>
        <taxon>Rubrobacterales</taxon>
        <taxon>Rubrobacteraceae</taxon>
        <taxon>environmental samples</taxon>
    </lineage>
</organism>
<feature type="non-terminal residue" evidence="2">
    <location>
        <position position="71"/>
    </location>
</feature>
<proteinExistence type="predicted"/>
<dbReference type="EC" id="1.2.1.46" evidence="2"/>
<protein>
    <submittedName>
        <fullName evidence="2">Glutathione-independent formaldehyde dehydrogenase</fullName>
        <ecNumber evidence="2">1.2.1.46</ecNumber>
    </submittedName>
</protein>
<reference evidence="2" key="1">
    <citation type="submission" date="2020-02" db="EMBL/GenBank/DDBJ databases">
        <authorList>
            <person name="Meier V. D."/>
        </authorList>
    </citation>
    <scope>NUCLEOTIDE SEQUENCE</scope>
    <source>
        <strain evidence="2">AVDCRST_MAG03</strain>
    </source>
</reference>
<gene>
    <name evidence="2" type="ORF">AVDCRST_MAG03-1915</name>
</gene>
<dbReference type="GO" id="GO:0018467">
    <property type="term" value="F:formaldehyde dehydrogenase (NAD+) activity"/>
    <property type="evidence" value="ECO:0007669"/>
    <property type="project" value="UniProtKB-EC"/>
</dbReference>
<feature type="region of interest" description="Disordered" evidence="1">
    <location>
        <begin position="1"/>
        <end position="71"/>
    </location>
</feature>
<feature type="compositionally biased region" description="Low complexity" evidence="1">
    <location>
        <begin position="44"/>
        <end position="57"/>
    </location>
</feature>
<dbReference type="EMBL" id="CADCUT010000117">
    <property type="protein sequence ID" value="CAA9411684.1"/>
    <property type="molecule type" value="Genomic_DNA"/>
</dbReference>
<keyword evidence="2" id="KW-0560">Oxidoreductase</keyword>
<feature type="compositionally biased region" description="Basic and acidic residues" evidence="1">
    <location>
        <begin position="16"/>
        <end position="43"/>
    </location>
</feature>
<feature type="non-terminal residue" evidence="2">
    <location>
        <position position="1"/>
    </location>
</feature>